<evidence type="ECO:0000256" key="4">
    <source>
        <dbReference type="RuleBase" id="RU004508"/>
    </source>
</evidence>
<gene>
    <name evidence="5" type="ORF">SAMN04488552_2604</name>
</gene>
<dbReference type="InterPro" id="IPR000653">
    <property type="entry name" value="DegT/StrS_aminotransferase"/>
</dbReference>
<dbReference type="GO" id="GO:0008483">
    <property type="term" value="F:transaminase activity"/>
    <property type="evidence" value="ECO:0007669"/>
    <property type="project" value="TreeGrafter"/>
</dbReference>
<evidence type="ECO:0000256" key="2">
    <source>
        <dbReference type="PIRSR" id="PIRSR000390-1"/>
    </source>
</evidence>
<reference evidence="5 6" key="1">
    <citation type="submission" date="2016-10" db="EMBL/GenBank/DDBJ databases">
        <authorList>
            <person name="Varghese N."/>
            <person name="Submissions S."/>
        </authorList>
    </citation>
    <scope>NUCLEOTIDE SEQUENCE [LARGE SCALE GENOMIC DNA]</scope>
    <source>
        <strain evidence="5 6">Mar_2010_102</strain>
    </source>
</reference>
<dbReference type="Gene3D" id="3.90.1150.10">
    <property type="entry name" value="Aspartate Aminotransferase, domain 1"/>
    <property type="match status" value="1"/>
</dbReference>
<dbReference type="SUPFAM" id="SSF53383">
    <property type="entry name" value="PLP-dependent transferases"/>
    <property type="match status" value="1"/>
</dbReference>
<dbReference type="AlphaFoldDB" id="A0A1H1QSS1"/>
<dbReference type="GO" id="GO:0030170">
    <property type="term" value="F:pyridoxal phosphate binding"/>
    <property type="evidence" value="ECO:0007669"/>
    <property type="project" value="TreeGrafter"/>
</dbReference>
<proteinExistence type="inferred from homology"/>
<dbReference type="InterPro" id="IPR015421">
    <property type="entry name" value="PyrdxlP-dep_Trfase_major"/>
</dbReference>
<keyword evidence="6" id="KW-1185">Reference proteome</keyword>
<dbReference type="PANTHER" id="PTHR30244">
    <property type="entry name" value="TRANSAMINASE"/>
    <property type="match status" value="1"/>
</dbReference>
<keyword evidence="3 4" id="KW-0663">Pyridoxal phosphate</keyword>
<dbReference type="Proteomes" id="UP000198858">
    <property type="component" value="Chromosome I"/>
</dbReference>
<comment type="similarity">
    <text evidence="1 4">Belongs to the DegT/DnrJ/EryC1 family.</text>
</comment>
<evidence type="ECO:0000313" key="5">
    <source>
        <dbReference type="EMBL" id="SDS25929.1"/>
    </source>
</evidence>
<feature type="modified residue" description="N6-(pyridoxal phosphate)lysine" evidence="3">
    <location>
        <position position="196"/>
    </location>
</feature>
<feature type="active site" description="Proton acceptor" evidence="2">
    <location>
        <position position="196"/>
    </location>
</feature>
<name>A0A1H1QSS1_9FLAO</name>
<dbReference type="PIRSF" id="PIRSF000390">
    <property type="entry name" value="PLP_StrS"/>
    <property type="match status" value="1"/>
</dbReference>
<organism evidence="5 6">
    <name type="scientific">Christiangramia echinicola</name>
    <dbReference type="NCBI Taxonomy" id="279359"/>
    <lineage>
        <taxon>Bacteria</taxon>
        <taxon>Pseudomonadati</taxon>
        <taxon>Bacteroidota</taxon>
        <taxon>Flavobacteriia</taxon>
        <taxon>Flavobacteriales</taxon>
        <taxon>Flavobacteriaceae</taxon>
        <taxon>Christiangramia</taxon>
    </lineage>
</organism>
<evidence type="ECO:0000313" key="6">
    <source>
        <dbReference type="Proteomes" id="UP000198858"/>
    </source>
</evidence>
<dbReference type="STRING" id="1250231.SAMN04488552_2604"/>
<protein>
    <submittedName>
        <fullName evidence="5">dTDP-4-amino-4,6-dideoxygalactose transaminase</fullName>
    </submittedName>
</protein>
<dbReference type="EMBL" id="LT629745">
    <property type="protein sequence ID" value="SDS25929.1"/>
    <property type="molecule type" value="Genomic_DNA"/>
</dbReference>
<evidence type="ECO:0000256" key="1">
    <source>
        <dbReference type="ARBA" id="ARBA00037999"/>
    </source>
</evidence>
<dbReference type="GO" id="GO:0000271">
    <property type="term" value="P:polysaccharide biosynthetic process"/>
    <property type="evidence" value="ECO:0007669"/>
    <property type="project" value="TreeGrafter"/>
</dbReference>
<dbReference type="CDD" id="cd00616">
    <property type="entry name" value="AHBA_syn"/>
    <property type="match status" value="1"/>
</dbReference>
<dbReference type="Gene3D" id="3.40.640.10">
    <property type="entry name" value="Type I PLP-dependent aspartate aminotransferase-like (Major domain)"/>
    <property type="match status" value="1"/>
</dbReference>
<dbReference type="InterPro" id="IPR015424">
    <property type="entry name" value="PyrdxlP-dep_Trfase"/>
</dbReference>
<dbReference type="RefSeq" id="WP_089663202.1">
    <property type="nucleotide sequence ID" value="NZ_LT629745.1"/>
</dbReference>
<accession>A0A1H1QSS1</accession>
<dbReference type="InterPro" id="IPR015422">
    <property type="entry name" value="PyrdxlP-dep_Trfase_small"/>
</dbReference>
<dbReference type="Pfam" id="PF01041">
    <property type="entry name" value="DegT_DnrJ_EryC1"/>
    <property type="match status" value="1"/>
</dbReference>
<sequence>MNKEKIWLSSPHMGGNEIKYINEAFDANWIAPLGPNVNGFESDIQNYLDGDKSKGIEVAALSSGTAALHLALVLLGVERGDEVICQSMTFAASANPIAYLGATPVFVDSETDTLNICPEQLEIAIKDRIARSKKPKAIIGVHLYGMPYKIDEINKVAKKYDIPVVEDSAEALGSRYKGKNCGTFAEYSILSFNGNKIITTSGGGALVTKDVAKKQKAVFLATQARDNAPHYQHSEIGYNYRLSNISAGIGRGQMEVLDAHVEARREMFEFYVNLFQEIDGVKVFKEPNEDFYSNHWLTVIEVDEKLTRGIDREGLRNCLEAENIESRPLWKPMHMQPIFKDCPFYGTGIAEKMFEKGLCLPSGSNLTDEDRDRIKRAILDCLKK</sequence>
<evidence type="ECO:0000256" key="3">
    <source>
        <dbReference type="PIRSR" id="PIRSR000390-2"/>
    </source>
</evidence>
<dbReference type="PANTHER" id="PTHR30244:SF34">
    <property type="entry name" value="DTDP-4-AMINO-4,6-DIDEOXYGALACTOSE TRANSAMINASE"/>
    <property type="match status" value="1"/>
</dbReference>